<dbReference type="Proteomes" id="UP001054821">
    <property type="component" value="Chromosome 4"/>
</dbReference>
<reference evidence="1 2" key="1">
    <citation type="journal article" date="2022" name="G3 (Bethesda)">
        <title>Whole-genome sequence and methylome profiling of the almond [Prunus dulcis (Mill.) D.A. Webb] cultivar 'Nonpareil'.</title>
        <authorList>
            <person name="D'Amico-Willman K.M."/>
            <person name="Ouma W.Z."/>
            <person name="Meulia T."/>
            <person name="Sideli G.M."/>
            <person name="Gradziel T.M."/>
            <person name="Fresnedo-Ramirez J."/>
        </authorList>
    </citation>
    <scope>NUCLEOTIDE SEQUENCE [LARGE SCALE GENOMIC DNA]</scope>
    <source>
        <strain evidence="1">Clone GOH B32 T37-40</strain>
    </source>
</reference>
<organism evidence="1 2">
    <name type="scientific">Prunus dulcis</name>
    <name type="common">Almond</name>
    <name type="synonym">Amygdalus dulcis</name>
    <dbReference type="NCBI Taxonomy" id="3755"/>
    <lineage>
        <taxon>Eukaryota</taxon>
        <taxon>Viridiplantae</taxon>
        <taxon>Streptophyta</taxon>
        <taxon>Embryophyta</taxon>
        <taxon>Tracheophyta</taxon>
        <taxon>Spermatophyta</taxon>
        <taxon>Magnoliopsida</taxon>
        <taxon>eudicotyledons</taxon>
        <taxon>Gunneridae</taxon>
        <taxon>Pentapetalae</taxon>
        <taxon>rosids</taxon>
        <taxon>fabids</taxon>
        <taxon>Rosales</taxon>
        <taxon>Rosaceae</taxon>
        <taxon>Amygdaloideae</taxon>
        <taxon>Amygdaleae</taxon>
        <taxon>Prunus</taxon>
    </lineage>
</organism>
<proteinExistence type="predicted"/>
<evidence type="ECO:0000313" key="1">
    <source>
        <dbReference type="EMBL" id="KAI5333609.1"/>
    </source>
</evidence>
<keyword evidence="2" id="KW-1185">Reference proteome</keyword>
<name>A0AAD4Z5U1_PRUDU</name>
<accession>A0AAD4Z5U1</accession>
<protein>
    <submittedName>
        <fullName evidence="1">Uncharacterized protein</fullName>
    </submittedName>
</protein>
<sequence length="118" mass="12591">MSSQSSSLTTLPLPKSLILLFSAKSLSLNSIWHSLSDSTPPPPIFALGTAFLNYRSKISSTSSGHVNKQAQEHGVWLFWMAGVVVGLEGGGGWRGLGGAVGRGWVGVGRRRRKIEDCP</sequence>
<dbReference type="EMBL" id="JAJFAZ020000004">
    <property type="protein sequence ID" value="KAI5333609.1"/>
    <property type="molecule type" value="Genomic_DNA"/>
</dbReference>
<evidence type="ECO:0000313" key="2">
    <source>
        <dbReference type="Proteomes" id="UP001054821"/>
    </source>
</evidence>
<comment type="caution">
    <text evidence="1">The sequence shown here is derived from an EMBL/GenBank/DDBJ whole genome shotgun (WGS) entry which is preliminary data.</text>
</comment>
<gene>
    <name evidence="1" type="ORF">L3X38_023741</name>
</gene>
<dbReference type="AlphaFoldDB" id="A0AAD4Z5U1"/>